<reference evidence="2 3" key="1">
    <citation type="submission" date="2019-12" db="EMBL/GenBank/DDBJ databases">
        <title>Spirosoma sp. HMF4905 genome sequencing and assembly.</title>
        <authorList>
            <person name="Kang H."/>
            <person name="Cha I."/>
            <person name="Kim H."/>
            <person name="Joh K."/>
        </authorList>
    </citation>
    <scope>NUCLEOTIDE SEQUENCE [LARGE SCALE GENOMIC DNA]</scope>
    <source>
        <strain evidence="2 3">HMF4905</strain>
    </source>
</reference>
<evidence type="ECO:0000313" key="3">
    <source>
        <dbReference type="Proteomes" id="UP000436006"/>
    </source>
</evidence>
<sequence>MRYFFLVVLIHTIHLFTHQSSLAQTIVKGERSGIRQEVRIDEHTRLFDKTSGKQISYQEYRALIKDDPFGYHLEPIIDEYGQASAYKIRPTTAEERETHSFKDFESGPKPKIGEPVPEFIMKGIDDKVYRSTALKGNVIVLSFWISLSKPFWGPNHAKLFADALHPYQSETGLISLGILQESKEAIVNVMATETLPFIPVPNSYGFNRKFQITTGPSFMVIDRSGNLAALVEGSEYDELRKALQTVSR</sequence>
<dbReference type="RefSeq" id="WP_157588182.1">
    <property type="nucleotide sequence ID" value="NZ_WPIN01000011.1"/>
</dbReference>
<evidence type="ECO:0000313" key="2">
    <source>
        <dbReference type="EMBL" id="MVM33465.1"/>
    </source>
</evidence>
<protein>
    <recommendedName>
        <fullName evidence="1">Thioredoxin domain-containing protein</fullName>
    </recommendedName>
</protein>
<keyword evidence="3" id="KW-1185">Reference proteome</keyword>
<dbReference type="Proteomes" id="UP000436006">
    <property type="component" value="Unassembled WGS sequence"/>
</dbReference>
<dbReference type="SUPFAM" id="SSF52833">
    <property type="entry name" value="Thioredoxin-like"/>
    <property type="match status" value="1"/>
</dbReference>
<feature type="domain" description="Thioredoxin" evidence="1">
    <location>
        <begin position="110"/>
        <end position="248"/>
    </location>
</feature>
<comment type="caution">
    <text evidence="2">The sequence shown here is derived from an EMBL/GenBank/DDBJ whole genome shotgun (WGS) entry which is preliminary data.</text>
</comment>
<dbReference type="EMBL" id="WPIN01000011">
    <property type="protein sequence ID" value="MVM33465.1"/>
    <property type="molecule type" value="Genomic_DNA"/>
</dbReference>
<gene>
    <name evidence="2" type="ORF">GO755_25740</name>
</gene>
<evidence type="ECO:0000259" key="1">
    <source>
        <dbReference type="PROSITE" id="PS51352"/>
    </source>
</evidence>
<dbReference type="Gene3D" id="3.40.30.10">
    <property type="entry name" value="Glutaredoxin"/>
    <property type="match status" value="1"/>
</dbReference>
<proteinExistence type="predicted"/>
<accession>A0A7K1SI72</accession>
<name>A0A7K1SI72_9BACT</name>
<organism evidence="2 3">
    <name type="scientific">Spirosoma arboris</name>
    <dbReference type="NCBI Taxonomy" id="2682092"/>
    <lineage>
        <taxon>Bacteria</taxon>
        <taxon>Pseudomonadati</taxon>
        <taxon>Bacteroidota</taxon>
        <taxon>Cytophagia</taxon>
        <taxon>Cytophagales</taxon>
        <taxon>Cytophagaceae</taxon>
        <taxon>Spirosoma</taxon>
    </lineage>
</organism>
<dbReference type="InterPro" id="IPR036249">
    <property type="entry name" value="Thioredoxin-like_sf"/>
</dbReference>
<dbReference type="AlphaFoldDB" id="A0A7K1SI72"/>
<dbReference type="InterPro" id="IPR013766">
    <property type="entry name" value="Thioredoxin_domain"/>
</dbReference>
<dbReference type="PROSITE" id="PS51352">
    <property type="entry name" value="THIOREDOXIN_2"/>
    <property type="match status" value="1"/>
</dbReference>